<dbReference type="OrthoDB" id="5174394at2"/>
<accession>A0A1G6RGH6</accession>
<dbReference type="AlphaFoldDB" id="A0A1G6RGH6"/>
<organism evidence="1 2">
    <name type="scientific">Niabella drilacis (strain DSM 25811 / CCM 8410 / CCUG 62505 / LMG 26954 / E90)</name>
    <dbReference type="NCBI Taxonomy" id="1285928"/>
    <lineage>
        <taxon>Bacteria</taxon>
        <taxon>Pseudomonadati</taxon>
        <taxon>Bacteroidota</taxon>
        <taxon>Chitinophagia</taxon>
        <taxon>Chitinophagales</taxon>
        <taxon>Chitinophagaceae</taxon>
        <taxon>Niabella</taxon>
    </lineage>
</organism>
<sequence length="399" mass="45536">MHINIQEYPAKWFAWLTTIAAGILFTGPVRAQQAKSLRPPQLTAHQVGADGASTIFSLFNTCPESPDGSTIVYVRCRQEPSGRDHFTAAGLWVCDRDLKEHRKVTDIAGTAAHNGVEAQWVDNSRIAFFDSGLVRLVDVHNGKDLLKKKIKADGLGHQPYQNYILYNIYASDGRGEPGTYELDCNTQQTRLVLRVKDCAKLRLPAYLQPKDIDSLQYWRTLHSQYSPDGKKIAFRLDVGSSEKAQLLGICNRDGTGLKIMHKALHFFWYDNASIVGHLQVDKNGRRPEAPERRYTLTRWDLDGNVLQEMMTPPGNHLAMSPDRQQFVSETFYQTNPVIVKLYRIGHPEATVTVEAFDPYDITWKRRFHVNPAFSRDGKRIYYSRPLNKKYNGTFFCEIR</sequence>
<dbReference type="InterPro" id="IPR011659">
    <property type="entry name" value="WD40"/>
</dbReference>
<dbReference type="STRING" id="1285928.SAMN04487894_105276"/>
<protein>
    <submittedName>
        <fullName evidence="1">WD40-like Beta Propeller Repeat</fullName>
    </submittedName>
</protein>
<dbReference type="SUPFAM" id="SSF69304">
    <property type="entry name" value="Tricorn protease N-terminal domain"/>
    <property type="match status" value="1"/>
</dbReference>
<gene>
    <name evidence="1" type="ORF">SAMN04487894_105276</name>
</gene>
<dbReference type="Proteomes" id="UP000198757">
    <property type="component" value="Unassembled WGS sequence"/>
</dbReference>
<dbReference type="Gene3D" id="2.130.10.10">
    <property type="entry name" value="YVTN repeat-like/Quinoprotein amine dehydrogenase"/>
    <property type="match status" value="1"/>
</dbReference>
<name>A0A1G6RGH6_NIADE</name>
<proteinExistence type="predicted"/>
<dbReference type="RefSeq" id="WP_090390244.1">
    <property type="nucleotide sequence ID" value="NZ_FMZO01000005.1"/>
</dbReference>
<dbReference type="Pfam" id="PF07676">
    <property type="entry name" value="PD40"/>
    <property type="match status" value="3"/>
</dbReference>
<keyword evidence="2" id="KW-1185">Reference proteome</keyword>
<dbReference type="InterPro" id="IPR015943">
    <property type="entry name" value="WD40/YVTN_repeat-like_dom_sf"/>
</dbReference>
<reference evidence="2" key="1">
    <citation type="submission" date="2016-10" db="EMBL/GenBank/DDBJ databases">
        <authorList>
            <person name="Varghese N."/>
            <person name="Submissions S."/>
        </authorList>
    </citation>
    <scope>NUCLEOTIDE SEQUENCE [LARGE SCALE GENOMIC DNA]</scope>
    <source>
        <strain evidence="2">DSM 25811 / CCM 8410 / LMG 26954 / E90</strain>
    </source>
</reference>
<evidence type="ECO:0000313" key="2">
    <source>
        <dbReference type="Proteomes" id="UP000198757"/>
    </source>
</evidence>
<evidence type="ECO:0000313" key="1">
    <source>
        <dbReference type="EMBL" id="SDD03749.1"/>
    </source>
</evidence>
<dbReference type="EMBL" id="FMZO01000005">
    <property type="protein sequence ID" value="SDD03749.1"/>
    <property type="molecule type" value="Genomic_DNA"/>
</dbReference>